<keyword evidence="2" id="KW-1185">Reference proteome</keyword>
<dbReference type="EMBL" id="JARKIE010000044">
    <property type="protein sequence ID" value="KAJ7693945.1"/>
    <property type="molecule type" value="Genomic_DNA"/>
</dbReference>
<protein>
    <submittedName>
        <fullName evidence="1">Uncharacterized protein</fullName>
    </submittedName>
</protein>
<organism evidence="1 2">
    <name type="scientific">Mycena rosella</name>
    <name type="common">Pink bonnet</name>
    <name type="synonym">Agaricus rosellus</name>
    <dbReference type="NCBI Taxonomy" id="1033263"/>
    <lineage>
        <taxon>Eukaryota</taxon>
        <taxon>Fungi</taxon>
        <taxon>Dikarya</taxon>
        <taxon>Basidiomycota</taxon>
        <taxon>Agaricomycotina</taxon>
        <taxon>Agaricomycetes</taxon>
        <taxon>Agaricomycetidae</taxon>
        <taxon>Agaricales</taxon>
        <taxon>Marasmiineae</taxon>
        <taxon>Mycenaceae</taxon>
        <taxon>Mycena</taxon>
    </lineage>
</organism>
<name>A0AAD7DKL8_MYCRO</name>
<accession>A0AAD7DKL8</accession>
<reference evidence="1" key="1">
    <citation type="submission" date="2023-03" db="EMBL/GenBank/DDBJ databases">
        <title>Massive genome expansion in bonnet fungi (Mycena s.s.) driven by repeated elements and novel gene families across ecological guilds.</title>
        <authorList>
            <consortium name="Lawrence Berkeley National Laboratory"/>
            <person name="Harder C.B."/>
            <person name="Miyauchi S."/>
            <person name="Viragh M."/>
            <person name="Kuo A."/>
            <person name="Thoen E."/>
            <person name="Andreopoulos B."/>
            <person name="Lu D."/>
            <person name="Skrede I."/>
            <person name="Drula E."/>
            <person name="Henrissat B."/>
            <person name="Morin E."/>
            <person name="Kohler A."/>
            <person name="Barry K."/>
            <person name="LaButti K."/>
            <person name="Morin E."/>
            <person name="Salamov A."/>
            <person name="Lipzen A."/>
            <person name="Mereny Z."/>
            <person name="Hegedus B."/>
            <person name="Baldrian P."/>
            <person name="Stursova M."/>
            <person name="Weitz H."/>
            <person name="Taylor A."/>
            <person name="Grigoriev I.V."/>
            <person name="Nagy L.G."/>
            <person name="Martin F."/>
            <person name="Kauserud H."/>
        </authorList>
    </citation>
    <scope>NUCLEOTIDE SEQUENCE</scope>
    <source>
        <strain evidence="1">CBHHK067</strain>
    </source>
</reference>
<sequence length="604" mass="67543">MHPALCVSRLKDLPSTIRDTAYAAANGSMQNMVFVNAFATKLPPDRAILLLPVFYVHLSMGNIPASTELDGPQPTWTVRKGTQMAVFALEGLYSIRGIPEDACPDLWPHLWKWVHFLFTFREQLHWIGSLTEQGICNDLLKFVGLFVGGRTAMSLFCSTEGFLFIIGRAWFFLLEIENFEGDFQGYDSLYSLIECHIDLGVPENLAQLAEGAGGGFYRLGFLVVRQMRRVLPSRDVVLSERSISFFHLILAILHKIEDIIAVGQVYALHPLTVALLPHGIVKTLTTIAWTLSRTTITKPTKPFIAPNVPFTNSLSILGQIFVSPNGHQQLPEALECGLLEVLVSAGTSFLEAEYIILKVLVPFTLYHNVLSALDVALLEVAEMERDDKFLRSEVYLSWSRFRPIANRRLMIFKRFHREVDKACDNIEDSANVLVVKAFIIALVNVKFTTGVMAVTAKTALPAIHCLSMSNSSRPDEHTGLRVRERSFLRSMMNYEYCSSPSAQRKEIAFMNNDPNAISFTLFDYTLVEPKLEITVKSVTDAGELGLAPQWHAAVARAAESGGRIRLHVMRITKDAFPPLAIPGRVYQGVSGTRRRIQAVMATRR</sequence>
<dbReference type="AlphaFoldDB" id="A0AAD7DKL8"/>
<evidence type="ECO:0000313" key="1">
    <source>
        <dbReference type="EMBL" id="KAJ7693945.1"/>
    </source>
</evidence>
<evidence type="ECO:0000313" key="2">
    <source>
        <dbReference type="Proteomes" id="UP001221757"/>
    </source>
</evidence>
<proteinExistence type="predicted"/>
<comment type="caution">
    <text evidence="1">The sequence shown here is derived from an EMBL/GenBank/DDBJ whole genome shotgun (WGS) entry which is preliminary data.</text>
</comment>
<gene>
    <name evidence="1" type="ORF">B0H17DRAFT_1132313</name>
</gene>
<dbReference type="Proteomes" id="UP001221757">
    <property type="component" value="Unassembled WGS sequence"/>
</dbReference>